<dbReference type="PANTHER" id="PTHR37534">
    <property type="entry name" value="TRANSCRIPTIONAL ACTIVATOR PROTEIN UGA3"/>
    <property type="match status" value="1"/>
</dbReference>
<accession>A0A6A6SAJ0</accession>
<dbReference type="GO" id="GO:0000976">
    <property type="term" value="F:transcription cis-regulatory region binding"/>
    <property type="evidence" value="ECO:0007669"/>
    <property type="project" value="TreeGrafter"/>
</dbReference>
<dbReference type="AlphaFoldDB" id="A0A6A6SAJ0"/>
<evidence type="ECO:0000256" key="1">
    <source>
        <dbReference type="ARBA" id="ARBA00023242"/>
    </source>
</evidence>
<evidence type="ECO:0000313" key="3">
    <source>
        <dbReference type="Proteomes" id="UP000799753"/>
    </source>
</evidence>
<dbReference type="EMBL" id="MU006778">
    <property type="protein sequence ID" value="KAF2644570.1"/>
    <property type="molecule type" value="Genomic_DNA"/>
</dbReference>
<keyword evidence="3" id="KW-1185">Reference proteome</keyword>
<dbReference type="GO" id="GO:0005634">
    <property type="term" value="C:nucleus"/>
    <property type="evidence" value="ECO:0007669"/>
    <property type="project" value="TreeGrafter"/>
</dbReference>
<reference evidence="2" key="1">
    <citation type="journal article" date="2020" name="Stud. Mycol.">
        <title>101 Dothideomycetes genomes: a test case for predicting lifestyles and emergence of pathogens.</title>
        <authorList>
            <person name="Haridas S."/>
            <person name="Albert R."/>
            <person name="Binder M."/>
            <person name="Bloem J."/>
            <person name="Labutti K."/>
            <person name="Salamov A."/>
            <person name="Andreopoulos B."/>
            <person name="Baker S."/>
            <person name="Barry K."/>
            <person name="Bills G."/>
            <person name="Bluhm B."/>
            <person name="Cannon C."/>
            <person name="Castanera R."/>
            <person name="Culley D."/>
            <person name="Daum C."/>
            <person name="Ezra D."/>
            <person name="Gonzalez J."/>
            <person name="Henrissat B."/>
            <person name="Kuo A."/>
            <person name="Liang C."/>
            <person name="Lipzen A."/>
            <person name="Lutzoni F."/>
            <person name="Magnuson J."/>
            <person name="Mondo S."/>
            <person name="Nolan M."/>
            <person name="Ohm R."/>
            <person name="Pangilinan J."/>
            <person name="Park H.-J."/>
            <person name="Ramirez L."/>
            <person name="Alfaro M."/>
            <person name="Sun H."/>
            <person name="Tritt A."/>
            <person name="Yoshinaga Y."/>
            <person name="Zwiers L.-H."/>
            <person name="Turgeon B."/>
            <person name="Goodwin S."/>
            <person name="Spatafora J."/>
            <person name="Crous P."/>
            <person name="Grigoriev I."/>
        </authorList>
    </citation>
    <scope>NUCLEOTIDE SEQUENCE</scope>
    <source>
        <strain evidence="2">CBS 473.64</strain>
    </source>
</reference>
<gene>
    <name evidence="2" type="ORF">P280DRAFT_514041</name>
</gene>
<sequence length="379" mass="43155">MQIGTSDNSGVSELSDEVVLELLKRYRYGIAPWLDIIDMKHFFGSEVLHLSTISAPIRYAVLALANQSLNGINLNLTIPAHHHRLDSIEEMAHNSLLDVLEMIKIAVGDLSTFWLQNGTTDRMQRVMDTLLQKVNNSSVTSSVFWLMTRLQLSVALMSPHTVKIPLPASLDPSLCCTISDSTDRVLRYAQEGVGLCVNATIFSRGDEDRWQQQRYGMNRVELWRKLASGFDEWYRHRPQEFHPVIELYPTDGRHSEDEFPTIVFSSGAATFANQLCHTGMLLLLQNKPRFITLPYSDSSTMSLLWQTHRVCGIAVNNDRWDCWDPVLVASLLAAAGMTTHPSQHRVILCTLERVQQLTRWNISRQINSLKQEWQHAADW</sequence>
<dbReference type="OrthoDB" id="4475584at2759"/>
<name>A0A6A6SAJ0_9PLEO</name>
<dbReference type="GO" id="GO:0003700">
    <property type="term" value="F:DNA-binding transcription factor activity"/>
    <property type="evidence" value="ECO:0007669"/>
    <property type="project" value="TreeGrafter"/>
</dbReference>
<evidence type="ECO:0000313" key="2">
    <source>
        <dbReference type="EMBL" id="KAF2644570.1"/>
    </source>
</evidence>
<protein>
    <submittedName>
        <fullName evidence="2">Uncharacterized protein</fullName>
    </submittedName>
</protein>
<organism evidence="2 3">
    <name type="scientific">Massarina eburnea CBS 473.64</name>
    <dbReference type="NCBI Taxonomy" id="1395130"/>
    <lineage>
        <taxon>Eukaryota</taxon>
        <taxon>Fungi</taxon>
        <taxon>Dikarya</taxon>
        <taxon>Ascomycota</taxon>
        <taxon>Pezizomycotina</taxon>
        <taxon>Dothideomycetes</taxon>
        <taxon>Pleosporomycetidae</taxon>
        <taxon>Pleosporales</taxon>
        <taxon>Massarineae</taxon>
        <taxon>Massarinaceae</taxon>
        <taxon>Massarina</taxon>
    </lineage>
</organism>
<keyword evidence="1" id="KW-0539">Nucleus</keyword>
<dbReference type="Proteomes" id="UP000799753">
    <property type="component" value="Unassembled WGS sequence"/>
</dbReference>
<dbReference type="GO" id="GO:0045944">
    <property type="term" value="P:positive regulation of transcription by RNA polymerase II"/>
    <property type="evidence" value="ECO:0007669"/>
    <property type="project" value="TreeGrafter"/>
</dbReference>
<proteinExistence type="predicted"/>
<dbReference type="PANTHER" id="PTHR37534:SF9">
    <property type="entry name" value="ZN(II)2CYS6 TRANSCRIPTION FACTOR (EUROFUNG)"/>
    <property type="match status" value="1"/>
</dbReference>